<sequence>MNEAEVQREIVRLEQARCRALVEADIDSLQKLVSDDVVHVHANGKTDDRHAYLAMVDGQIRFLEANREALDVRVYGDTAIATGRLDQVIEIKQTAQRIDMHVMTTQVWVQRGGAWQQVTFQATNV</sequence>
<protein>
    <submittedName>
        <fullName evidence="2">Nuclear transport factor 2 family protein</fullName>
    </submittedName>
</protein>
<gene>
    <name evidence="2" type="ORF">HHL24_41425</name>
</gene>
<keyword evidence="3" id="KW-1185">Reference proteome</keyword>
<dbReference type="Gene3D" id="3.10.450.50">
    <property type="match status" value="1"/>
</dbReference>
<dbReference type="Proteomes" id="UP000544134">
    <property type="component" value="Unassembled WGS sequence"/>
</dbReference>
<accession>A0A848IPN1</accession>
<dbReference type="InterPro" id="IPR027843">
    <property type="entry name" value="DUF4440"/>
</dbReference>
<dbReference type="InterPro" id="IPR032710">
    <property type="entry name" value="NTF2-like_dom_sf"/>
</dbReference>
<dbReference type="Pfam" id="PF14534">
    <property type="entry name" value="DUF4440"/>
    <property type="match status" value="1"/>
</dbReference>
<evidence type="ECO:0000313" key="3">
    <source>
        <dbReference type="Proteomes" id="UP000544134"/>
    </source>
</evidence>
<organism evidence="2 3">
    <name type="scientific">Paraburkholderia polaris</name>
    <dbReference type="NCBI Taxonomy" id="2728848"/>
    <lineage>
        <taxon>Bacteria</taxon>
        <taxon>Pseudomonadati</taxon>
        <taxon>Pseudomonadota</taxon>
        <taxon>Betaproteobacteria</taxon>
        <taxon>Burkholderiales</taxon>
        <taxon>Burkholderiaceae</taxon>
        <taxon>Paraburkholderia</taxon>
    </lineage>
</organism>
<dbReference type="AlphaFoldDB" id="A0A848IPN1"/>
<evidence type="ECO:0000259" key="1">
    <source>
        <dbReference type="Pfam" id="PF14534"/>
    </source>
</evidence>
<reference evidence="2 3" key="1">
    <citation type="submission" date="2020-04" db="EMBL/GenBank/DDBJ databases">
        <title>Paraburkholderia sp. RP-4-7 isolated from soil.</title>
        <authorList>
            <person name="Dahal R.H."/>
        </authorList>
    </citation>
    <scope>NUCLEOTIDE SEQUENCE [LARGE SCALE GENOMIC DNA]</scope>
    <source>
        <strain evidence="2 3">RP-4-7</strain>
    </source>
</reference>
<dbReference type="EMBL" id="JABBGJ010000080">
    <property type="protein sequence ID" value="NMM04298.1"/>
    <property type="molecule type" value="Genomic_DNA"/>
</dbReference>
<dbReference type="SUPFAM" id="SSF54427">
    <property type="entry name" value="NTF2-like"/>
    <property type="match status" value="1"/>
</dbReference>
<proteinExistence type="predicted"/>
<feature type="domain" description="DUF4440" evidence="1">
    <location>
        <begin position="10"/>
        <end position="116"/>
    </location>
</feature>
<comment type="caution">
    <text evidence="2">The sequence shown here is derived from an EMBL/GenBank/DDBJ whole genome shotgun (WGS) entry which is preliminary data.</text>
</comment>
<name>A0A848IPN1_9BURK</name>
<evidence type="ECO:0000313" key="2">
    <source>
        <dbReference type="EMBL" id="NMM04298.1"/>
    </source>
</evidence>